<gene>
    <name evidence="1" type="ORF">BDV29DRAFT_161963</name>
</gene>
<dbReference type="AlphaFoldDB" id="A0A5N5WPA6"/>
<sequence>MFELGSDSPPLSSVKDGQVTVDGSLSSFNTAVGLNLARSPPLEVLRQALRGRDYSLTTLLFIHTAFGPGQPCGAGTWPDSIRGSTRPVIARQPAKEIQLDTPADIHLLLEQRESPSVPSQDRLDHLICQQYQANPQSMAVDAWDGRLTYHYLDYL</sequence>
<dbReference type="Proteomes" id="UP000326565">
    <property type="component" value="Unassembled WGS sequence"/>
</dbReference>
<reference evidence="1 2" key="1">
    <citation type="submission" date="2019-04" db="EMBL/GenBank/DDBJ databases">
        <title>Friends and foes A comparative genomics study of 23 Aspergillus species from section Flavi.</title>
        <authorList>
            <consortium name="DOE Joint Genome Institute"/>
            <person name="Kjaerbolling I."/>
            <person name="Vesth T."/>
            <person name="Frisvad J.C."/>
            <person name="Nybo J.L."/>
            <person name="Theobald S."/>
            <person name="Kildgaard S."/>
            <person name="Isbrandt T."/>
            <person name="Kuo A."/>
            <person name="Sato A."/>
            <person name="Lyhne E.K."/>
            <person name="Kogle M.E."/>
            <person name="Wiebenga A."/>
            <person name="Kun R.S."/>
            <person name="Lubbers R.J."/>
            <person name="Makela M.R."/>
            <person name="Barry K."/>
            <person name="Chovatia M."/>
            <person name="Clum A."/>
            <person name="Daum C."/>
            <person name="Haridas S."/>
            <person name="He G."/>
            <person name="LaButti K."/>
            <person name="Lipzen A."/>
            <person name="Mondo S."/>
            <person name="Riley R."/>
            <person name="Salamov A."/>
            <person name="Simmons B.A."/>
            <person name="Magnuson J.K."/>
            <person name="Henrissat B."/>
            <person name="Mortensen U.H."/>
            <person name="Larsen T.O."/>
            <person name="Devries R.P."/>
            <person name="Grigoriev I.V."/>
            <person name="Machida M."/>
            <person name="Baker S.E."/>
            <person name="Andersen M.R."/>
        </authorList>
    </citation>
    <scope>NUCLEOTIDE SEQUENCE [LARGE SCALE GENOMIC DNA]</scope>
    <source>
        <strain evidence="1 2">CBS 151.66</strain>
    </source>
</reference>
<accession>A0A5N5WPA6</accession>
<keyword evidence="2" id="KW-1185">Reference proteome</keyword>
<proteinExistence type="predicted"/>
<name>A0A5N5WPA6_9EURO</name>
<organism evidence="1 2">
    <name type="scientific">Aspergillus leporis</name>
    <dbReference type="NCBI Taxonomy" id="41062"/>
    <lineage>
        <taxon>Eukaryota</taxon>
        <taxon>Fungi</taxon>
        <taxon>Dikarya</taxon>
        <taxon>Ascomycota</taxon>
        <taxon>Pezizomycotina</taxon>
        <taxon>Eurotiomycetes</taxon>
        <taxon>Eurotiomycetidae</taxon>
        <taxon>Eurotiales</taxon>
        <taxon>Aspergillaceae</taxon>
        <taxon>Aspergillus</taxon>
        <taxon>Aspergillus subgen. Circumdati</taxon>
    </lineage>
</organism>
<evidence type="ECO:0000313" key="2">
    <source>
        <dbReference type="Proteomes" id="UP000326565"/>
    </source>
</evidence>
<dbReference type="EMBL" id="ML732368">
    <property type="protein sequence ID" value="KAB8068882.1"/>
    <property type="molecule type" value="Genomic_DNA"/>
</dbReference>
<evidence type="ECO:0000313" key="1">
    <source>
        <dbReference type="EMBL" id="KAB8068882.1"/>
    </source>
</evidence>
<protein>
    <submittedName>
        <fullName evidence="1">Uncharacterized protein</fullName>
    </submittedName>
</protein>